<feature type="compositionally biased region" description="Polar residues" evidence="1">
    <location>
        <begin position="206"/>
        <end position="221"/>
    </location>
</feature>
<feature type="region of interest" description="Disordered" evidence="1">
    <location>
        <begin position="234"/>
        <end position="256"/>
    </location>
</feature>
<name>A0ABR2F6K3_9ROSI</name>
<sequence>MQKIKLFQILLHCQGCRRSNSSDLASSSGMQKIKLFRCCFIVRDEEDQTFQILLHRQGCERSNLACLASSSGMQKIKPFRYCFTVRGAEDQTFQILLHQQRCRRSNSFGSCFIVRDAEDQTLSDLASPSRVRKIKLFILCLTIRDTKDHKHLQILIFPTKDEVDELVRSHLVIREVVDQSMNSISPEDGRMDHSKSNKSWIKQHKLASSSQKKGRTDGSTEVYLSQRSRVADRSVSSIPLKEEDKKVNRRGKKGVRMTSSTEPYKIVLFLSLLYCRYMTRVVKRQNKIL</sequence>
<gene>
    <name evidence="2" type="ORF">V6N12_028700</name>
</gene>
<evidence type="ECO:0000256" key="1">
    <source>
        <dbReference type="SAM" id="MobiDB-lite"/>
    </source>
</evidence>
<protein>
    <submittedName>
        <fullName evidence="2">Uncharacterized protein</fullName>
    </submittedName>
</protein>
<dbReference type="Proteomes" id="UP001472677">
    <property type="component" value="Unassembled WGS sequence"/>
</dbReference>
<dbReference type="EMBL" id="JBBPBM010000008">
    <property type="protein sequence ID" value="KAK8572653.1"/>
    <property type="molecule type" value="Genomic_DNA"/>
</dbReference>
<proteinExistence type="predicted"/>
<evidence type="ECO:0000313" key="2">
    <source>
        <dbReference type="EMBL" id="KAK8572653.1"/>
    </source>
</evidence>
<reference evidence="2 3" key="1">
    <citation type="journal article" date="2024" name="G3 (Bethesda)">
        <title>Genome assembly of Hibiscus sabdariffa L. provides insights into metabolisms of medicinal natural products.</title>
        <authorList>
            <person name="Kim T."/>
        </authorList>
    </citation>
    <scope>NUCLEOTIDE SEQUENCE [LARGE SCALE GENOMIC DNA]</scope>
    <source>
        <strain evidence="2">TK-2024</strain>
        <tissue evidence="2">Old leaves</tissue>
    </source>
</reference>
<accession>A0ABR2F6K3</accession>
<comment type="caution">
    <text evidence="2">The sequence shown here is derived from an EMBL/GenBank/DDBJ whole genome shotgun (WGS) entry which is preliminary data.</text>
</comment>
<evidence type="ECO:0000313" key="3">
    <source>
        <dbReference type="Proteomes" id="UP001472677"/>
    </source>
</evidence>
<keyword evidence="3" id="KW-1185">Reference proteome</keyword>
<organism evidence="2 3">
    <name type="scientific">Hibiscus sabdariffa</name>
    <name type="common">roselle</name>
    <dbReference type="NCBI Taxonomy" id="183260"/>
    <lineage>
        <taxon>Eukaryota</taxon>
        <taxon>Viridiplantae</taxon>
        <taxon>Streptophyta</taxon>
        <taxon>Embryophyta</taxon>
        <taxon>Tracheophyta</taxon>
        <taxon>Spermatophyta</taxon>
        <taxon>Magnoliopsida</taxon>
        <taxon>eudicotyledons</taxon>
        <taxon>Gunneridae</taxon>
        <taxon>Pentapetalae</taxon>
        <taxon>rosids</taxon>
        <taxon>malvids</taxon>
        <taxon>Malvales</taxon>
        <taxon>Malvaceae</taxon>
        <taxon>Malvoideae</taxon>
        <taxon>Hibiscus</taxon>
    </lineage>
</organism>
<feature type="region of interest" description="Disordered" evidence="1">
    <location>
        <begin position="183"/>
        <end position="221"/>
    </location>
</feature>